<comment type="caution">
    <text evidence="3">The sequence shown here is derived from an EMBL/GenBank/DDBJ whole genome shotgun (WGS) entry which is preliminary data.</text>
</comment>
<comment type="similarity">
    <text evidence="1">Belongs to the short-chain dehydrogenases/reductases (SDR) family.</text>
</comment>
<dbReference type="PRINTS" id="PR00081">
    <property type="entry name" value="GDHRDH"/>
</dbReference>
<dbReference type="EMBL" id="QNUF01000027">
    <property type="protein sequence ID" value="REC72639.1"/>
    <property type="molecule type" value="Genomic_DNA"/>
</dbReference>
<evidence type="ECO:0000313" key="4">
    <source>
        <dbReference type="Proteomes" id="UP000256491"/>
    </source>
</evidence>
<keyword evidence="4" id="KW-1185">Reference proteome</keyword>
<dbReference type="Proteomes" id="UP000256491">
    <property type="component" value="Unassembled WGS sequence"/>
</dbReference>
<proteinExistence type="inferred from homology"/>
<evidence type="ECO:0000313" key="3">
    <source>
        <dbReference type="EMBL" id="REC72639.1"/>
    </source>
</evidence>
<dbReference type="PANTHER" id="PTHR42760:SF133">
    <property type="entry name" value="3-OXOACYL-[ACYL-CARRIER-PROTEIN] REDUCTASE"/>
    <property type="match status" value="1"/>
</dbReference>
<dbReference type="Pfam" id="PF13561">
    <property type="entry name" value="adh_short_C2"/>
    <property type="match status" value="1"/>
</dbReference>
<protein>
    <submittedName>
        <fullName evidence="3">SDR family NAD(P)-dependent oxidoreductase</fullName>
    </submittedName>
</protein>
<gene>
    <name evidence="3" type="ORF">DRF57_18975</name>
</gene>
<accession>A0ABX9IGY2</accession>
<reference evidence="3 4" key="1">
    <citation type="journal article" date="2010" name="Syst. Appl. Microbiol.">
        <title>Four new species of Chryseobacterium from the rhizosphere of coastal sand dune plants, Chryseobacterium elymi sp. nov., Chryseobacterium hagamense sp. nov., Chryseobacterium lathyri sp. nov. and Chryseobacterium rhizosphaerae sp. nov.</title>
        <authorList>
            <person name="Cho S.H."/>
            <person name="Lee K.S."/>
            <person name="Shin D.S."/>
            <person name="Han J.H."/>
            <person name="Park K.S."/>
            <person name="Lee C.H."/>
            <person name="Park K.H."/>
            <person name="Kim S.B."/>
        </authorList>
    </citation>
    <scope>NUCLEOTIDE SEQUENCE [LARGE SCALE GENOMIC DNA]</scope>
    <source>
        <strain evidence="3 4">KCTC 22548</strain>
    </source>
</reference>
<name>A0ABX9IGY2_9FLAO</name>
<dbReference type="PANTHER" id="PTHR42760">
    <property type="entry name" value="SHORT-CHAIN DEHYDROGENASES/REDUCTASES FAMILY MEMBER"/>
    <property type="match status" value="1"/>
</dbReference>
<dbReference type="InterPro" id="IPR036291">
    <property type="entry name" value="NAD(P)-bd_dom_sf"/>
</dbReference>
<evidence type="ECO:0000256" key="1">
    <source>
        <dbReference type="ARBA" id="ARBA00006484"/>
    </source>
</evidence>
<keyword evidence="2" id="KW-0560">Oxidoreductase</keyword>
<sequence>MNKVSIITGGASGIGKAIAEKFMEYGHTVIVIGRDEKKLMAMKDAYPNNCEVIKGNIASSDDIKKIFRIISLNYPVIDNLINSAGFNMTVNTELTFEEAMLNWNSVIATNLTGSFMMAIKVAEIMKRPGGRIINISSIGAFTGGIATGGIAYAASKAGLNGLTFSLARELSSKGITVNSIAPGFIEQTGFTASFPKEKTSEILSQIPVGRAGKSKDIADICYFLCSEEASYITGEIINVNGGWLFGR</sequence>
<dbReference type="Gene3D" id="3.40.50.720">
    <property type="entry name" value="NAD(P)-binding Rossmann-like Domain"/>
    <property type="match status" value="1"/>
</dbReference>
<dbReference type="InterPro" id="IPR002347">
    <property type="entry name" value="SDR_fam"/>
</dbReference>
<dbReference type="RefSeq" id="WP_047493762.1">
    <property type="nucleotide sequence ID" value="NZ_BJYH01000042.1"/>
</dbReference>
<dbReference type="PRINTS" id="PR00080">
    <property type="entry name" value="SDRFAMILY"/>
</dbReference>
<dbReference type="SUPFAM" id="SSF51735">
    <property type="entry name" value="NAD(P)-binding Rossmann-fold domains"/>
    <property type="match status" value="1"/>
</dbReference>
<evidence type="ECO:0000256" key="2">
    <source>
        <dbReference type="ARBA" id="ARBA00023002"/>
    </source>
</evidence>
<organism evidence="3 4">
    <name type="scientific">Chryseobacterium rhizosphaerae</name>
    <dbReference type="NCBI Taxonomy" id="395937"/>
    <lineage>
        <taxon>Bacteria</taxon>
        <taxon>Pseudomonadati</taxon>
        <taxon>Bacteroidota</taxon>
        <taxon>Flavobacteriia</taxon>
        <taxon>Flavobacteriales</taxon>
        <taxon>Weeksellaceae</taxon>
        <taxon>Chryseobacterium group</taxon>
        <taxon>Chryseobacterium</taxon>
    </lineage>
</organism>